<organism evidence="6 7">
    <name type="scientific">Nocardioides massiliensis</name>
    <dbReference type="NCBI Taxonomy" id="1325935"/>
    <lineage>
        <taxon>Bacteria</taxon>
        <taxon>Bacillati</taxon>
        <taxon>Actinomycetota</taxon>
        <taxon>Actinomycetes</taxon>
        <taxon>Propionibacteriales</taxon>
        <taxon>Nocardioidaceae</taxon>
        <taxon>Nocardioides</taxon>
    </lineage>
</organism>
<evidence type="ECO:0000313" key="6">
    <source>
        <dbReference type="EMBL" id="MDP9821296.1"/>
    </source>
</evidence>
<sequence length="276" mass="29987">MIARVHHLDCGTMVPLLAGRVLPERLVAHCLLLERSDGLVLVDTGFGSADVADPRGRLGPAFVRVAGARLDERQTAAAQVRALGHDPRDVTDVVVTHLDLDHAGGISDFPTARIHVRDDELAAARARRTPAEKNRYRRAQWAHGPHWVEHRADTGIDWYGLTAVPVLPDTDDIVMVPLAGHTRGHAGIGVRRPGGGWLLHAGDAYFATEEKTDPRRAPRGIRVLQTAMQVSGKLRHENQECLRALHATHGTGASPAVTMFCAHDAKEFAALARVKP</sequence>
<keyword evidence="7" id="KW-1185">Reference proteome</keyword>
<dbReference type="SUPFAM" id="SSF56281">
    <property type="entry name" value="Metallo-hydrolase/oxidoreductase"/>
    <property type="match status" value="1"/>
</dbReference>
<dbReference type="PANTHER" id="PTHR42978:SF3">
    <property type="entry name" value="BLR3078 PROTEIN"/>
    <property type="match status" value="1"/>
</dbReference>
<name>A0ABT9NLT4_9ACTN</name>
<dbReference type="EMBL" id="JAUSQM010000001">
    <property type="protein sequence ID" value="MDP9821296.1"/>
    <property type="molecule type" value="Genomic_DNA"/>
</dbReference>
<dbReference type="CDD" id="cd07742">
    <property type="entry name" value="metallo-hydrolase-like_MBL-fold"/>
    <property type="match status" value="1"/>
</dbReference>
<comment type="similarity">
    <text evidence="1">Belongs to the metallo-beta-lactamase superfamily.</text>
</comment>
<evidence type="ECO:0000256" key="3">
    <source>
        <dbReference type="ARBA" id="ARBA00022801"/>
    </source>
</evidence>
<feature type="domain" description="Metallo-beta-lactamase" evidence="5">
    <location>
        <begin position="27"/>
        <end position="263"/>
    </location>
</feature>
<proteinExistence type="inferred from homology"/>
<keyword evidence="2" id="KW-0479">Metal-binding</keyword>
<gene>
    <name evidence="6" type="ORF">J2S59_001105</name>
</gene>
<evidence type="ECO:0000256" key="2">
    <source>
        <dbReference type="ARBA" id="ARBA00022723"/>
    </source>
</evidence>
<dbReference type="InterPro" id="IPR001279">
    <property type="entry name" value="Metallo-B-lactamas"/>
</dbReference>
<dbReference type="Proteomes" id="UP001240447">
    <property type="component" value="Unassembled WGS sequence"/>
</dbReference>
<dbReference type="PANTHER" id="PTHR42978">
    <property type="entry name" value="QUORUM-QUENCHING LACTONASE YTNP-RELATED-RELATED"/>
    <property type="match status" value="1"/>
</dbReference>
<comment type="caution">
    <text evidence="6">The sequence shown here is derived from an EMBL/GenBank/DDBJ whole genome shotgun (WGS) entry which is preliminary data.</text>
</comment>
<keyword evidence="4" id="KW-0862">Zinc</keyword>
<evidence type="ECO:0000313" key="7">
    <source>
        <dbReference type="Proteomes" id="UP001240447"/>
    </source>
</evidence>
<reference evidence="6 7" key="1">
    <citation type="submission" date="2023-07" db="EMBL/GenBank/DDBJ databases">
        <title>Sequencing the genomes of 1000 actinobacteria strains.</title>
        <authorList>
            <person name="Klenk H.-P."/>
        </authorList>
    </citation>
    <scope>NUCLEOTIDE SEQUENCE [LARGE SCALE GENOMIC DNA]</scope>
    <source>
        <strain evidence="6 7">GD13</strain>
    </source>
</reference>
<keyword evidence="3" id="KW-0378">Hydrolase</keyword>
<dbReference type="InterPro" id="IPR051013">
    <property type="entry name" value="MBL_superfamily_lactonases"/>
</dbReference>
<dbReference type="Gene3D" id="3.60.15.10">
    <property type="entry name" value="Ribonuclease Z/Hydroxyacylglutathione hydrolase-like"/>
    <property type="match status" value="1"/>
</dbReference>
<protein>
    <submittedName>
        <fullName evidence="6">Glyoxylase-like metal-dependent hydrolase (Beta-lactamase superfamily II)</fullName>
    </submittedName>
</protein>
<dbReference type="SMART" id="SM00849">
    <property type="entry name" value="Lactamase_B"/>
    <property type="match status" value="1"/>
</dbReference>
<evidence type="ECO:0000256" key="4">
    <source>
        <dbReference type="ARBA" id="ARBA00022833"/>
    </source>
</evidence>
<evidence type="ECO:0000259" key="5">
    <source>
        <dbReference type="SMART" id="SM00849"/>
    </source>
</evidence>
<accession>A0ABT9NLT4</accession>
<dbReference type="RefSeq" id="WP_068116550.1">
    <property type="nucleotide sequence ID" value="NZ_CCXJ01000030.1"/>
</dbReference>
<evidence type="ECO:0000256" key="1">
    <source>
        <dbReference type="ARBA" id="ARBA00007749"/>
    </source>
</evidence>
<dbReference type="Pfam" id="PF00753">
    <property type="entry name" value="Lactamase_B"/>
    <property type="match status" value="1"/>
</dbReference>
<dbReference type="InterPro" id="IPR036866">
    <property type="entry name" value="RibonucZ/Hydroxyglut_hydro"/>
</dbReference>